<proteinExistence type="predicted"/>
<dbReference type="EMBL" id="JAULSU010000001">
    <property type="protein sequence ID" value="KAK0631622.1"/>
    <property type="molecule type" value="Genomic_DNA"/>
</dbReference>
<gene>
    <name evidence="1" type="ORF">B0T14DRAFT_502006</name>
</gene>
<reference evidence="1" key="1">
    <citation type="submission" date="2023-06" db="EMBL/GenBank/DDBJ databases">
        <title>Genome-scale phylogeny and comparative genomics of the fungal order Sordariales.</title>
        <authorList>
            <consortium name="Lawrence Berkeley National Laboratory"/>
            <person name="Hensen N."/>
            <person name="Bonometti L."/>
            <person name="Westerberg I."/>
            <person name="Brannstrom I.O."/>
            <person name="Guillou S."/>
            <person name="Cros-Aarteil S."/>
            <person name="Calhoun S."/>
            <person name="Haridas S."/>
            <person name="Kuo A."/>
            <person name="Mondo S."/>
            <person name="Pangilinan J."/>
            <person name="Riley R."/>
            <person name="Labutti K."/>
            <person name="Andreopoulos B."/>
            <person name="Lipzen A."/>
            <person name="Chen C."/>
            <person name="Yanf M."/>
            <person name="Daum C."/>
            <person name="Ng V."/>
            <person name="Clum A."/>
            <person name="Steindorff A."/>
            <person name="Ohm R."/>
            <person name="Martin F."/>
            <person name="Silar P."/>
            <person name="Natvig D."/>
            <person name="Lalanne C."/>
            <person name="Gautier V."/>
            <person name="Ament-Velasquez S.L."/>
            <person name="Kruys A."/>
            <person name="Hutchinson M.I."/>
            <person name="Powell A.J."/>
            <person name="Barry K."/>
            <person name="Miller A.N."/>
            <person name="Grigoriev I.V."/>
            <person name="Debuchy R."/>
            <person name="Gladieux P."/>
            <person name="Thoren M.H."/>
            <person name="Johannesson H."/>
        </authorList>
    </citation>
    <scope>NUCLEOTIDE SEQUENCE</scope>
    <source>
        <strain evidence="1">CBS 606.72</strain>
    </source>
</reference>
<name>A0AA39XCW4_9PEZI</name>
<comment type="caution">
    <text evidence="1">The sequence shown here is derived from an EMBL/GenBank/DDBJ whole genome shotgun (WGS) entry which is preliminary data.</text>
</comment>
<sequence>MSISMLIPKVTAICGLITATRALIELKRIISDDKQQTQKYVEQLRKKVRKAYRDGEISGRERIYYERKLSLAAGNKDLESLRRINRRFAQARI</sequence>
<dbReference type="Proteomes" id="UP001175000">
    <property type="component" value="Unassembled WGS sequence"/>
</dbReference>
<accession>A0AA39XCW4</accession>
<evidence type="ECO:0000313" key="2">
    <source>
        <dbReference type="Proteomes" id="UP001175000"/>
    </source>
</evidence>
<protein>
    <submittedName>
        <fullName evidence="1">Uncharacterized protein</fullName>
    </submittedName>
</protein>
<dbReference type="AlphaFoldDB" id="A0AA39XCW4"/>
<evidence type="ECO:0000313" key="1">
    <source>
        <dbReference type="EMBL" id="KAK0631622.1"/>
    </source>
</evidence>
<keyword evidence="2" id="KW-1185">Reference proteome</keyword>
<organism evidence="1 2">
    <name type="scientific">Immersiella caudata</name>
    <dbReference type="NCBI Taxonomy" id="314043"/>
    <lineage>
        <taxon>Eukaryota</taxon>
        <taxon>Fungi</taxon>
        <taxon>Dikarya</taxon>
        <taxon>Ascomycota</taxon>
        <taxon>Pezizomycotina</taxon>
        <taxon>Sordariomycetes</taxon>
        <taxon>Sordariomycetidae</taxon>
        <taxon>Sordariales</taxon>
        <taxon>Lasiosphaeriaceae</taxon>
        <taxon>Immersiella</taxon>
    </lineage>
</organism>